<gene>
    <name evidence="1" type="ORF">C8F04DRAFT_1190480</name>
</gene>
<sequence>MLHKSLVTGFPDEGAVAPEHPAYKYFCEIKDHFYLVGDHSPLEGNGKCCYNIEMRGAKWEGKAMKLVLRGIGVQDGANVVERTRGNYLGEVELEGWGEYEVPGEHRIIKALKSGY</sequence>
<organism evidence="1 2">
    <name type="scientific">Mycena alexandri</name>
    <dbReference type="NCBI Taxonomy" id="1745969"/>
    <lineage>
        <taxon>Eukaryota</taxon>
        <taxon>Fungi</taxon>
        <taxon>Dikarya</taxon>
        <taxon>Basidiomycota</taxon>
        <taxon>Agaricomycotina</taxon>
        <taxon>Agaricomycetes</taxon>
        <taxon>Agaricomycetidae</taxon>
        <taxon>Agaricales</taxon>
        <taxon>Marasmiineae</taxon>
        <taxon>Mycenaceae</taxon>
        <taxon>Mycena</taxon>
    </lineage>
</organism>
<dbReference type="AlphaFoldDB" id="A0AAD6SFT6"/>
<accession>A0AAD6SFT6</accession>
<name>A0AAD6SFT6_9AGAR</name>
<protein>
    <submittedName>
        <fullName evidence="1">Uncharacterized protein</fullName>
    </submittedName>
</protein>
<keyword evidence="2" id="KW-1185">Reference proteome</keyword>
<proteinExistence type="predicted"/>
<dbReference type="EMBL" id="JARJCM010000138">
    <property type="protein sequence ID" value="KAJ7026417.1"/>
    <property type="molecule type" value="Genomic_DNA"/>
</dbReference>
<comment type="caution">
    <text evidence="1">The sequence shown here is derived from an EMBL/GenBank/DDBJ whole genome shotgun (WGS) entry which is preliminary data.</text>
</comment>
<dbReference type="Proteomes" id="UP001218188">
    <property type="component" value="Unassembled WGS sequence"/>
</dbReference>
<reference evidence="1" key="1">
    <citation type="submission" date="2023-03" db="EMBL/GenBank/DDBJ databases">
        <title>Massive genome expansion in bonnet fungi (Mycena s.s.) driven by repeated elements and novel gene families across ecological guilds.</title>
        <authorList>
            <consortium name="Lawrence Berkeley National Laboratory"/>
            <person name="Harder C.B."/>
            <person name="Miyauchi S."/>
            <person name="Viragh M."/>
            <person name="Kuo A."/>
            <person name="Thoen E."/>
            <person name="Andreopoulos B."/>
            <person name="Lu D."/>
            <person name="Skrede I."/>
            <person name="Drula E."/>
            <person name="Henrissat B."/>
            <person name="Morin E."/>
            <person name="Kohler A."/>
            <person name="Barry K."/>
            <person name="LaButti K."/>
            <person name="Morin E."/>
            <person name="Salamov A."/>
            <person name="Lipzen A."/>
            <person name="Mereny Z."/>
            <person name="Hegedus B."/>
            <person name="Baldrian P."/>
            <person name="Stursova M."/>
            <person name="Weitz H."/>
            <person name="Taylor A."/>
            <person name="Grigoriev I.V."/>
            <person name="Nagy L.G."/>
            <person name="Martin F."/>
            <person name="Kauserud H."/>
        </authorList>
    </citation>
    <scope>NUCLEOTIDE SEQUENCE</scope>
    <source>
        <strain evidence="1">CBHHK200</strain>
    </source>
</reference>
<evidence type="ECO:0000313" key="1">
    <source>
        <dbReference type="EMBL" id="KAJ7026417.1"/>
    </source>
</evidence>
<evidence type="ECO:0000313" key="2">
    <source>
        <dbReference type="Proteomes" id="UP001218188"/>
    </source>
</evidence>